<evidence type="ECO:0000313" key="11">
    <source>
        <dbReference type="Proteomes" id="UP000677054"/>
    </source>
</evidence>
<dbReference type="NCBIfam" id="TIGR00345">
    <property type="entry name" value="GET3_arsA_TRC40"/>
    <property type="match status" value="1"/>
</dbReference>
<evidence type="ECO:0000256" key="4">
    <source>
        <dbReference type="ARBA" id="ARBA00022741"/>
    </source>
</evidence>
<feature type="binding site" evidence="8">
    <location>
        <position position="279"/>
    </location>
    <ligand>
        <name>Zn(2+)</name>
        <dbReference type="ChEBI" id="CHEBI:29105"/>
        <note>ligand shared between dimeric partners</note>
    </ligand>
</feature>
<keyword evidence="11" id="KW-1185">Reference proteome</keyword>
<evidence type="ECO:0000256" key="5">
    <source>
        <dbReference type="ARBA" id="ARBA00022801"/>
    </source>
</evidence>
<sequence length="344" mass="38171">MSSVMEAGDLEPLPGNLQNVLEQTSLRWVFVGGKGGVGKTTTSCSLAIQLAKVRECVLIISTDPAHNISDAFDQKFSKVPTKVKGFDNLYAMEVDPNVGMGELPDEYFEEGSDAWRAGKSVVQELLAAFPGIDEAMSYAEVMNLVKSMNFSVVVFDTAPTGHTLRLLSFPQVVEKGLGKLLRLKSQISPFINHMSGLLGLQDFSADEVSRKLEDTLPVIRQVNEQFRNPEQTTFVCVCIAEFLSLYETERLVQELTKHGIDTHNVVVNQLLYPDEQKPCRLCVSRCKIQAKYLGQIDDLYEDFNVTKLPLLDHEVRGVDKVKAFSELLVNPPGNPKMPQESGES</sequence>
<keyword evidence="8" id="KW-0862">Zinc</keyword>
<evidence type="ECO:0000256" key="2">
    <source>
        <dbReference type="ARBA" id="ARBA00022448"/>
    </source>
</evidence>
<comment type="similarity">
    <text evidence="1 8">Belongs to the arsA ATPase family.</text>
</comment>
<evidence type="ECO:0000313" key="10">
    <source>
        <dbReference type="EMBL" id="CAD7243447.1"/>
    </source>
</evidence>
<gene>
    <name evidence="10" type="ORF">DSTB1V02_LOCUS3370</name>
</gene>
<dbReference type="EMBL" id="CAJPEV010000434">
    <property type="protein sequence ID" value="CAG0885231.1"/>
    <property type="molecule type" value="Genomic_DNA"/>
</dbReference>
<keyword evidence="3 8" id="KW-0963">Cytoplasm</keyword>
<dbReference type="EC" id="3.6.-.-" evidence="8"/>
<dbReference type="AlphaFoldDB" id="A0A7R8X957"/>
<keyword evidence="7 8" id="KW-0067">ATP-binding</keyword>
<evidence type="ECO:0000256" key="1">
    <source>
        <dbReference type="ARBA" id="ARBA00011040"/>
    </source>
</evidence>
<organism evidence="10">
    <name type="scientific">Darwinula stevensoni</name>
    <dbReference type="NCBI Taxonomy" id="69355"/>
    <lineage>
        <taxon>Eukaryota</taxon>
        <taxon>Metazoa</taxon>
        <taxon>Ecdysozoa</taxon>
        <taxon>Arthropoda</taxon>
        <taxon>Crustacea</taxon>
        <taxon>Oligostraca</taxon>
        <taxon>Ostracoda</taxon>
        <taxon>Podocopa</taxon>
        <taxon>Podocopida</taxon>
        <taxon>Darwinulocopina</taxon>
        <taxon>Darwinuloidea</taxon>
        <taxon>Darwinulidae</taxon>
        <taxon>Darwinula</taxon>
    </lineage>
</organism>
<evidence type="ECO:0000256" key="8">
    <source>
        <dbReference type="HAMAP-Rule" id="MF_03112"/>
    </source>
</evidence>
<feature type="binding site" evidence="8">
    <location>
        <position position="282"/>
    </location>
    <ligand>
        <name>Zn(2+)</name>
        <dbReference type="ChEBI" id="CHEBI:29105"/>
        <note>ligand shared between dimeric partners</note>
    </ligand>
</feature>
<accession>A0A7R8X957</accession>
<dbReference type="InterPro" id="IPR025723">
    <property type="entry name" value="ArsA/GET3_ATPase-like"/>
</dbReference>
<feature type="binding site" evidence="8">
    <location>
        <position position="268"/>
    </location>
    <ligand>
        <name>ATP</name>
        <dbReference type="ChEBI" id="CHEBI:30616"/>
    </ligand>
</feature>
<evidence type="ECO:0000256" key="6">
    <source>
        <dbReference type="ARBA" id="ARBA00022824"/>
    </source>
</evidence>
<feature type="binding site" evidence="8">
    <location>
        <begin position="34"/>
        <end position="41"/>
    </location>
    <ligand>
        <name>ATP</name>
        <dbReference type="ChEBI" id="CHEBI:30616"/>
    </ligand>
</feature>
<reference evidence="10" key="1">
    <citation type="submission" date="2020-11" db="EMBL/GenBank/DDBJ databases">
        <authorList>
            <person name="Tran Van P."/>
        </authorList>
    </citation>
    <scope>NUCLEOTIDE SEQUENCE</scope>
</reference>
<dbReference type="Proteomes" id="UP000677054">
    <property type="component" value="Unassembled WGS sequence"/>
</dbReference>
<dbReference type="EMBL" id="LR899951">
    <property type="protein sequence ID" value="CAD7243447.1"/>
    <property type="molecule type" value="Genomic_DNA"/>
</dbReference>
<dbReference type="InterPro" id="IPR027417">
    <property type="entry name" value="P-loop_NTPase"/>
</dbReference>
<feature type="active site" evidence="8">
    <location>
        <position position="63"/>
    </location>
</feature>
<dbReference type="HAMAP" id="MF_03112">
    <property type="entry name" value="Asna1_Get3"/>
    <property type="match status" value="1"/>
</dbReference>
<evidence type="ECO:0000259" key="9">
    <source>
        <dbReference type="Pfam" id="PF02374"/>
    </source>
</evidence>
<keyword evidence="6 8" id="KW-0256">Endoplasmic reticulum</keyword>
<dbReference type="GO" id="GO:0071816">
    <property type="term" value="P:tail-anchored membrane protein insertion into ER membrane"/>
    <property type="evidence" value="ECO:0007669"/>
    <property type="project" value="TreeGrafter"/>
</dbReference>
<keyword evidence="5 8" id="KW-0378">Hydrolase</keyword>
<feature type="binding site" evidence="8">
    <location>
        <position position="241"/>
    </location>
    <ligand>
        <name>ATP</name>
        <dbReference type="ChEBI" id="CHEBI:30616"/>
    </ligand>
</feature>
<dbReference type="Gene3D" id="3.40.50.300">
    <property type="entry name" value="P-loop containing nucleotide triphosphate hydrolases"/>
    <property type="match status" value="1"/>
</dbReference>
<comment type="function">
    <text evidence="8">ATPase required for the post-translational delivery of tail-anchored (TA) proteins to the endoplasmic reticulum. Recognizes and selectively binds the transmembrane domain of TA proteins in the cytosol. This complex then targets to the endoplasmic reticulum by membrane-bound receptors, where the tail-anchored protein is released for insertion. This process is regulated by ATP binding and hydrolysis. ATP binding drives the homodimer towards the closed dimer state, facilitating recognition of newly synthesized TA membrane proteins. ATP hydrolysis is required for insertion. Subsequently, the homodimer reverts towards the open dimer state, lowering its affinity for the membrane-bound receptor, and returning it to the cytosol to initiate a new round of targeting.</text>
</comment>
<dbReference type="SUPFAM" id="SSF52540">
    <property type="entry name" value="P-loop containing nucleoside triphosphate hydrolases"/>
    <property type="match status" value="1"/>
</dbReference>
<keyword evidence="2 8" id="KW-0813">Transport</keyword>
<keyword evidence="8" id="KW-0479">Metal-binding</keyword>
<comment type="subcellular location">
    <subcellularLocation>
        <location evidence="8">Cytoplasm</location>
    </subcellularLocation>
    <subcellularLocation>
        <location evidence="8">Endoplasmic reticulum</location>
    </subcellularLocation>
</comment>
<dbReference type="FunFam" id="3.40.50.300:FF:000235">
    <property type="entry name" value="ATPase ASNA1"/>
    <property type="match status" value="1"/>
</dbReference>
<evidence type="ECO:0000256" key="3">
    <source>
        <dbReference type="ARBA" id="ARBA00022490"/>
    </source>
</evidence>
<dbReference type="PANTHER" id="PTHR10803:SF3">
    <property type="entry name" value="ATPASE GET3"/>
    <property type="match status" value="1"/>
</dbReference>
<proteinExistence type="inferred from homology"/>
<dbReference type="Pfam" id="PF02374">
    <property type="entry name" value="ArsA_ATPase"/>
    <property type="match status" value="1"/>
</dbReference>
<dbReference type="PANTHER" id="PTHR10803">
    <property type="entry name" value="ARSENICAL PUMP-DRIVING ATPASE ARSENITE-TRANSLOCATING ATPASE"/>
    <property type="match status" value="1"/>
</dbReference>
<dbReference type="GO" id="GO:0043529">
    <property type="term" value="C:GET complex"/>
    <property type="evidence" value="ECO:0007669"/>
    <property type="project" value="TreeGrafter"/>
</dbReference>
<comment type="subunit">
    <text evidence="8">Homodimer.</text>
</comment>
<dbReference type="InterPro" id="IPR016300">
    <property type="entry name" value="ATPase_ArsA/GET3"/>
</dbReference>
<dbReference type="InterPro" id="IPR027542">
    <property type="entry name" value="ATPase_ArsA/GET3_euk"/>
</dbReference>
<evidence type="ECO:0000256" key="7">
    <source>
        <dbReference type="ARBA" id="ARBA00022840"/>
    </source>
</evidence>
<keyword evidence="4 8" id="KW-0547">Nucleotide-binding</keyword>
<feature type="domain" description="ArsA/GET3 Anion-transporting ATPase-like" evidence="9">
    <location>
        <begin position="27"/>
        <end position="329"/>
    </location>
</feature>
<name>A0A7R8X957_9CRUS</name>
<dbReference type="CDD" id="cd02035">
    <property type="entry name" value="ArsA"/>
    <property type="match status" value="1"/>
</dbReference>
<protein>
    <recommendedName>
        <fullName evidence="8">ATPase ASNA1 homolog</fullName>
        <ecNumber evidence="8">3.6.-.-</ecNumber>
    </recommendedName>
    <alternativeName>
        <fullName evidence="8">Arsenical pump-driving ATPase homolog</fullName>
    </alternativeName>
    <alternativeName>
        <fullName evidence="8">Arsenite-stimulated ATPase</fullName>
    </alternativeName>
</protein>
<dbReference type="GO" id="GO:0005524">
    <property type="term" value="F:ATP binding"/>
    <property type="evidence" value="ECO:0007669"/>
    <property type="project" value="UniProtKB-UniRule"/>
</dbReference>
<dbReference type="GO" id="GO:0046872">
    <property type="term" value="F:metal ion binding"/>
    <property type="evidence" value="ECO:0007669"/>
    <property type="project" value="UniProtKB-KW"/>
</dbReference>
<dbReference type="GO" id="GO:0016887">
    <property type="term" value="F:ATP hydrolysis activity"/>
    <property type="evidence" value="ECO:0007669"/>
    <property type="project" value="InterPro"/>
</dbReference>
<dbReference type="OrthoDB" id="1770at2759"/>